<proteinExistence type="predicted"/>
<evidence type="ECO:0000313" key="3">
    <source>
        <dbReference type="Proteomes" id="UP000499080"/>
    </source>
</evidence>
<keyword evidence="3" id="KW-1185">Reference proteome</keyword>
<comment type="caution">
    <text evidence="2">The sequence shown here is derived from an EMBL/GenBank/DDBJ whole genome shotgun (WGS) entry which is preliminary data.</text>
</comment>
<evidence type="ECO:0000313" key="2">
    <source>
        <dbReference type="EMBL" id="GBN06264.1"/>
    </source>
</evidence>
<name>A0A4Y2KUV5_ARAVE</name>
<protein>
    <submittedName>
        <fullName evidence="2">Zinc finger protein 112</fullName>
    </submittedName>
</protein>
<dbReference type="Proteomes" id="UP000499080">
    <property type="component" value="Unassembled WGS sequence"/>
</dbReference>
<sequence>MALNKFLISSNFRPPRPPKWH</sequence>
<gene>
    <name evidence="2" type="primary">ZNF112_19</name>
    <name evidence="2" type="ORF">AVEN_155973_1</name>
</gene>
<feature type="non-terminal residue" evidence="2">
    <location>
        <position position="21"/>
    </location>
</feature>
<dbReference type="AlphaFoldDB" id="A0A4Y2KUV5"/>
<dbReference type="EMBL" id="BGPR01005045">
    <property type="protein sequence ID" value="GBN06264.1"/>
    <property type="molecule type" value="Genomic_DNA"/>
</dbReference>
<accession>A0A4Y2KUV5</accession>
<organism evidence="2 3">
    <name type="scientific">Araneus ventricosus</name>
    <name type="common">Orbweaver spider</name>
    <name type="synonym">Epeira ventricosa</name>
    <dbReference type="NCBI Taxonomy" id="182803"/>
    <lineage>
        <taxon>Eukaryota</taxon>
        <taxon>Metazoa</taxon>
        <taxon>Ecdysozoa</taxon>
        <taxon>Arthropoda</taxon>
        <taxon>Chelicerata</taxon>
        <taxon>Arachnida</taxon>
        <taxon>Araneae</taxon>
        <taxon>Araneomorphae</taxon>
        <taxon>Entelegynae</taxon>
        <taxon>Araneoidea</taxon>
        <taxon>Araneidae</taxon>
        <taxon>Araneus</taxon>
    </lineage>
</organism>
<evidence type="ECO:0000256" key="1">
    <source>
        <dbReference type="SAM" id="MobiDB-lite"/>
    </source>
</evidence>
<reference evidence="2 3" key="1">
    <citation type="journal article" date="2019" name="Sci. Rep.">
        <title>Orb-weaving spider Araneus ventricosus genome elucidates the spidroin gene catalogue.</title>
        <authorList>
            <person name="Kono N."/>
            <person name="Nakamura H."/>
            <person name="Ohtoshi R."/>
            <person name="Moran D.A.P."/>
            <person name="Shinohara A."/>
            <person name="Yoshida Y."/>
            <person name="Fujiwara M."/>
            <person name="Mori M."/>
            <person name="Tomita M."/>
            <person name="Arakawa K."/>
        </authorList>
    </citation>
    <scope>NUCLEOTIDE SEQUENCE [LARGE SCALE GENOMIC DNA]</scope>
</reference>
<feature type="region of interest" description="Disordered" evidence="1">
    <location>
        <begin position="1"/>
        <end position="21"/>
    </location>
</feature>